<organism evidence="1 2">
    <name type="scientific">Deinococcus arenae</name>
    <dbReference type="NCBI Taxonomy" id="1452751"/>
    <lineage>
        <taxon>Bacteria</taxon>
        <taxon>Thermotogati</taxon>
        <taxon>Deinococcota</taxon>
        <taxon>Deinococci</taxon>
        <taxon>Deinococcales</taxon>
        <taxon>Deinococcaceae</taxon>
        <taxon>Deinococcus</taxon>
    </lineage>
</organism>
<sequence>MSSFDELQAVIRRGAEARQADQRACEGFLNLLYHALRAANGPGLPLNNVSMDPVPDPQETLRPAPLGSWHAAWFRLGLCEVLVRVRRADGAFRGEYGRGEGFRVDDLSEDAVLRLARQVLRDVITMYGGGHDEGTHLN</sequence>
<keyword evidence="2" id="KW-1185">Reference proteome</keyword>
<evidence type="ECO:0000313" key="2">
    <source>
        <dbReference type="Proteomes" id="UP000600547"/>
    </source>
</evidence>
<dbReference type="EMBL" id="BMQG01000002">
    <property type="protein sequence ID" value="GGM35914.1"/>
    <property type="molecule type" value="Genomic_DNA"/>
</dbReference>
<evidence type="ECO:0000313" key="1">
    <source>
        <dbReference type="EMBL" id="GGM35914.1"/>
    </source>
</evidence>
<dbReference type="RefSeq" id="WP_110829456.1">
    <property type="nucleotide sequence ID" value="NZ_BMQG01000002.1"/>
</dbReference>
<dbReference type="AlphaFoldDB" id="A0A8H9GMK8"/>
<reference evidence="2" key="1">
    <citation type="journal article" date="2019" name="Int. J. Syst. Evol. Microbiol.">
        <title>The Global Catalogue of Microorganisms (GCM) 10K type strain sequencing project: providing services to taxonomists for standard genome sequencing and annotation.</title>
        <authorList>
            <consortium name="The Broad Institute Genomics Platform"/>
            <consortium name="The Broad Institute Genome Sequencing Center for Infectious Disease"/>
            <person name="Wu L."/>
            <person name="Ma J."/>
        </authorList>
    </citation>
    <scope>NUCLEOTIDE SEQUENCE [LARGE SCALE GENOMIC DNA]</scope>
    <source>
        <strain evidence="2">JCM 31047</strain>
    </source>
</reference>
<accession>A0A8H9GMK8</accession>
<comment type="caution">
    <text evidence="1">The sequence shown here is derived from an EMBL/GenBank/DDBJ whole genome shotgun (WGS) entry which is preliminary data.</text>
</comment>
<dbReference type="Proteomes" id="UP000600547">
    <property type="component" value="Unassembled WGS sequence"/>
</dbReference>
<proteinExistence type="predicted"/>
<gene>
    <name evidence="1" type="ORF">GCM10008956_10540</name>
</gene>
<protein>
    <submittedName>
        <fullName evidence="1">Uncharacterized protein</fullName>
    </submittedName>
</protein>
<name>A0A8H9GMK8_9DEIO</name>